<dbReference type="EMBL" id="JAHBMH010000033">
    <property type="protein sequence ID" value="KAK1937633.1"/>
    <property type="molecule type" value="Genomic_DNA"/>
</dbReference>
<evidence type="ECO:0000256" key="4">
    <source>
        <dbReference type="ARBA" id="ARBA00023329"/>
    </source>
</evidence>
<sequence length="557" mass="61273">MMPGDVLNSAQRSLLSRATSATSEPTPGYVYKDVTDMVASNLSILSAVEDYLLHKLARPEPYVKVKCLKLLKNLCNRLPQDFHRNKVCQCYAVMECRSYKAPYSEYNGDYLCQMVRNEVEELLKTVYENQNSTHPGGTHGAVTQERMVGFGNTPAMQNISRNPAGGSNVGYGGGGNNAQYPGNVGAGKMEGFGNYVPPRSSSHSNGNTAFKLISDVASKYLPSSLFGKIEQVGSAITSTAIDQIERHLSSNSDGHVHVPPAGYSTSFATMASNSSISSSKYRSQDIKMEKSLLPSLIENSDIQRGAADDVSGDAETKLVKEILTFSGIKVVPSQQIINDFLTRIKEVNVKYVVDELLQNINNRANKWQLQLRILCIFEALIISDHMPADVREHLRRELEPILVKCREESQLRNKTDRLMQLLGGRQDSARSADPFITGTTDAGTRHDDTTSRQKAATIDIFSELVPNSNTNNMGRTTLNVPSDFTNPAFDLMDSFTPVSSVTSPSGRKQDKDDDIFDFDKLTIAKPEKQSGPSGKDVFAVLDTITFQSEPRKTGELI</sequence>
<evidence type="ECO:0008006" key="8">
    <source>
        <dbReference type="Google" id="ProtNLM"/>
    </source>
</evidence>
<evidence type="ECO:0000313" key="7">
    <source>
        <dbReference type="Proteomes" id="UP001195914"/>
    </source>
</evidence>
<dbReference type="AlphaFoldDB" id="A0AAD9GFW2"/>
<dbReference type="InterPro" id="IPR039273">
    <property type="entry name" value="TEPSIN"/>
</dbReference>
<dbReference type="PANTHER" id="PTHR21514">
    <property type="entry name" value="AP-4 COMPLEX ACCESSORY SUBUNIT TEPSIN"/>
    <property type="match status" value="1"/>
</dbReference>
<accession>A0AAD9GFW2</accession>
<dbReference type="Proteomes" id="UP001195914">
    <property type="component" value="Unassembled WGS sequence"/>
</dbReference>
<evidence type="ECO:0000256" key="5">
    <source>
        <dbReference type="SAM" id="MobiDB-lite"/>
    </source>
</evidence>
<evidence type="ECO:0000256" key="2">
    <source>
        <dbReference type="ARBA" id="ARBA00004555"/>
    </source>
</evidence>
<gene>
    <name evidence="6" type="ORF">X943_003460</name>
</gene>
<evidence type="ECO:0000313" key="6">
    <source>
        <dbReference type="EMBL" id="KAK1937633.1"/>
    </source>
</evidence>
<keyword evidence="3" id="KW-0333">Golgi apparatus</keyword>
<dbReference type="GO" id="GO:0031410">
    <property type="term" value="C:cytoplasmic vesicle"/>
    <property type="evidence" value="ECO:0007669"/>
    <property type="project" value="UniProtKB-SubCell"/>
</dbReference>
<dbReference type="InterPro" id="IPR035802">
    <property type="entry name" value="ENTH/VHS_tepsin"/>
</dbReference>
<comment type="caution">
    <text evidence="6">The sequence shown here is derived from an EMBL/GenBank/DDBJ whole genome shotgun (WGS) entry which is preliminary data.</text>
</comment>
<evidence type="ECO:0000256" key="3">
    <source>
        <dbReference type="ARBA" id="ARBA00023034"/>
    </source>
</evidence>
<organism evidence="6 7">
    <name type="scientific">Babesia divergens</name>
    <dbReference type="NCBI Taxonomy" id="32595"/>
    <lineage>
        <taxon>Eukaryota</taxon>
        <taxon>Sar</taxon>
        <taxon>Alveolata</taxon>
        <taxon>Apicomplexa</taxon>
        <taxon>Aconoidasida</taxon>
        <taxon>Piroplasmida</taxon>
        <taxon>Babesiidae</taxon>
        <taxon>Babesia</taxon>
    </lineage>
</organism>
<dbReference type="CDD" id="cd03572">
    <property type="entry name" value="ENTH_like_Tepsin"/>
    <property type="match status" value="1"/>
</dbReference>
<reference evidence="6" key="2">
    <citation type="submission" date="2021-05" db="EMBL/GenBank/DDBJ databases">
        <authorList>
            <person name="Pain A."/>
        </authorList>
    </citation>
    <scope>NUCLEOTIDE SEQUENCE</scope>
    <source>
        <strain evidence="6">1802A</strain>
    </source>
</reference>
<keyword evidence="7" id="KW-1185">Reference proteome</keyword>
<dbReference type="GO" id="GO:0032588">
    <property type="term" value="C:trans-Golgi network membrane"/>
    <property type="evidence" value="ECO:0007669"/>
    <property type="project" value="TreeGrafter"/>
</dbReference>
<protein>
    <recommendedName>
        <fullName evidence="8">ENTH domain-containing protein</fullName>
    </recommendedName>
</protein>
<evidence type="ECO:0000256" key="1">
    <source>
        <dbReference type="ARBA" id="ARBA00004541"/>
    </source>
</evidence>
<keyword evidence="4" id="KW-0968">Cytoplasmic vesicle</keyword>
<feature type="region of interest" description="Disordered" evidence="5">
    <location>
        <begin position="429"/>
        <end position="451"/>
    </location>
</feature>
<comment type="subcellular location">
    <subcellularLocation>
        <location evidence="1">Cytoplasmic vesicle</location>
    </subcellularLocation>
    <subcellularLocation>
        <location evidence="2">Golgi apparatus</location>
    </subcellularLocation>
</comment>
<dbReference type="InterPro" id="IPR008942">
    <property type="entry name" value="ENTH_VHS"/>
</dbReference>
<reference evidence="6" key="1">
    <citation type="journal article" date="2014" name="Nucleic Acids Res.">
        <title>The evolutionary dynamics of variant antigen genes in Babesia reveal a history of genomic innovation underlying host-parasite interaction.</title>
        <authorList>
            <person name="Jackson A.P."/>
            <person name="Otto T.D."/>
            <person name="Darby A."/>
            <person name="Ramaprasad A."/>
            <person name="Xia D."/>
            <person name="Echaide I.E."/>
            <person name="Farber M."/>
            <person name="Gahlot S."/>
            <person name="Gamble J."/>
            <person name="Gupta D."/>
            <person name="Gupta Y."/>
            <person name="Jackson L."/>
            <person name="Malandrin L."/>
            <person name="Malas T.B."/>
            <person name="Moussa E."/>
            <person name="Nair M."/>
            <person name="Reid A.J."/>
            <person name="Sanders M."/>
            <person name="Sharma J."/>
            <person name="Tracey A."/>
            <person name="Quail M.A."/>
            <person name="Weir W."/>
            <person name="Wastling J.M."/>
            <person name="Hall N."/>
            <person name="Willadsen P."/>
            <person name="Lingelbach K."/>
            <person name="Shiels B."/>
            <person name="Tait A."/>
            <person name="Berriman M."/>
            <person name="Allred D.R."/>
            <person name="Pain A."/>
        </authorList>
    </citation>
    <scope>NUCLEOTIDE SEQUENCE</scope>
    <source>
        <strain evidence="6">1802A</strain>
    </source>
</reference>
<dbReference type="Gene3D" id="1.25.40.90">
    <property type="match status" value="1"/>
</dbReference>
<name>A0AAD9GFW2_BABDI</name>
<proteinExistence type="predicted"/>
<dbReference type="PANTHER" id="PTHR21514:SF0">
    <property type="entry name" value="AP-4 COMPLEX ACCESSORY SUBUNIT TEPSIN"/>
    <property type="match status" value="1"/>
</dbReference>